<evidence type="ECO:0000256" key="2">
    <source>
        <dbReference type="ARBA" id="ARBA00022741"/>
    </source>
</evidence>
<keyword evidence="2" id="KW-0547">Nucleotide-binding</keyword>
<dbReference type="InterPro" id="IPR038005">
    <property type="entry name" value="RX-like_CC"/>
</dbReference>
<organism evidence="8 9">
    <name type="scientific">Stylosanthes scabra</name>
    <dbReference type="NCBI Taxonomy" id="79078"/>
    <lineage>
        <taxon>Eukaryota</taxon>
        <taxon>Viridiplantae</taxon>
        <taxon>Streptophyta</taxon>
        <taxon>Embryophyta</taxon>
        <taxon>Tracheophyta</taxon>
        <taxon>Spermatophyta</taxon>
        <taxon>Magnoliopsida</taxon>
        <taxon>eudicotyledons</taxon>
        <taxon>Gunneridae</taxon>
        <taxon>Pentapetalae</taxon>
        <taxon>rosids</taxon>
        <taxon>fabids</taxon>
        <taxon>Fabales</taxon>
        <taxon>Fabaceae</taxon>
        <taxon>Papilionoideae</taxon>
        <taxon>50 kb inversion clade</taxon>
        <taxon>dalbergioids sensu lato</taxon>
        <taxon>Dalbergieae</taxon>
        <taxon>Pterocarpus clade</taxon>
        <taxon>Stylosanthes</taxon>
    </lineage>
</organism>
<dbReference type="CDD" id="cd14798">
    <property type="entry name" value="RX-CC_like"/>
    <property type="match status" value="1"/>
</dbReference>
<dbReference type="PANTHER" id="PTHR23155:SF1193">
    <property type="entry name" value="DISEASE RESISTANCE PROTEIN RPP13-RELATED"/>
    <property type="match status" value="1"/>
</dbReference>
<dbReference type="InterPro" id="IPR027417">
    <property type="entry name" value="P-loop_NTPase"/>
</dbReference>
<dbReference type="Gene3D" id="1.10.8.430">
    <property type="entry name" value="Helical domain of apoptotic protease-activating factors"/>
    <property type="match status" value="1"/>
</dbReference>
<evidence type="ECO:0000313" key="9">
    <source>
        <dbReference type="Proteomes" id="UP001341840"/>
    </source>
</evidence>
<dbReference type="Gene3D" id="1.20.5.4130">
    <property type="match status" value="1"/>
</dbReference>
<evidence type="ECO:0000256" key="1">
    <source>
        <dbReference type="ARBA" id="ARBA00022737"/>
    </source>
</evidence>
<sequence>MAADGVVSFLIQNLSQLLVDEANLLSGVEGKVKSLISELKFIDIFLKSSEGKRSNNIVKEVVNQIRDVAYEAEDVVDSYVANVSLHRSRTMLGKMFHCVGQAMMLHDVDAEIEKIKRSICEIYSNRDKYGIGEGEFQRGGEATTAAAAEVLRKRRRDVEEEDVVGLVHESDAVIKQLVKSDSRLQTASIIGMGGLGKTTLARKIYNSKKLKEMYPFRAWGYVSNEYRAKELLLSLLRCLSTSKSSDESEEELKEHLRECLNGRKYLIVLDDIWKTEVWDDVKGAFPDDNNGSRILITSRIGEVAAYMGTMPPHYLPFLTQEQSWELFSKKVFRGEDYCPPDLKDIGMSIVESCSGLPLAIVVLAGHVSKKDKSLREWSRIKDHVNYLLVHENNTKVMDILKLSYDSLPQKLKSCFLYFAVYPEDYEIPARNLIQLWVAEGFIQIPETGTSDTLSLEDIAEYNLEELVDRSLVQVASKRSSGGVKTCRIHDLLRDLCISESQATKFIEIHKELDISKCNSRKMSFHHSTQFSFTPNKNNQLHMHSLFLFGEELSWDDESKGCKQFRKSFKLARVLHLNKVLLDLPPSGLKLMIHLRYLKIKTDSRSAENILTSISNLRNLETLHLSCDWVFSIPIKIWKLKRLRHFNVRIKEILNMSRVTNCERMSNLQTLCEVPLYSETISMLNNDNFPNLKKLGLWCYPYFKDGLQHKQSSTGRAANLSLLSMHHLSKLCTLKIRGDIFHPFCANGFNPTSFSSNLEKITMVDFKELDFKALGKLPNLRILKLRRGSTGDGLHCVAGEFPALQMLQMKEVQVERWIQEEGAMPCLSRLIIKGGSVEDLPLQLRSLASIK</sequence>
<accession>A0ABU6TIW8</accession>
<keyword evidence="3" id="KW-0611">Plant defense</keyword>
<dbReference type="Pfam" id="PF18052">
    <property type="entry name" value="Rx_N"/>
    <property type="match status" value="1"/>
</dbReference>
<dbReference type="Gene3D" id="3.80.10.10">
    <property type="entry name" value="Ribonuclease Inhibitor"/>
    <property type="match status" value="1"/>
</dbReference>
<gene>
    <name evidence="8" type="ORF">PIB30_048216</name>
</gene>
<dbReference type="PRINTS" id="PR00364">
    <property type="entry name" value="DISEASERSIST"/>
</dbReference>
<dbReference type="SUPFAM" id="SSF52540">
    <property type="entry name" value="P-loop containing nucleoside triphosphate hydrolases"/>
    <property type="match status" value="1"/>
</dbReference>
<keyword evidence="1" id="KW-0677">Repeat</keyword>
<dbReference type="PANTHER" id="PTHR23155">
    <property type="entry name" value="DISEASE RESISTANCE PROTEIN RP"/>
    <property type="match status" value="1"/>
</dbReference>
<dbReference type="Pfam" id="PF23598">
    <property type="entry name" value="LRR_14"/>
    <property type="match status" value="1"/>
</dbReference>
<evidence type="ECO:0000259" key="5">
    <source>
        <dbReference type="Pfam" id="PF18052"/>
    </source>
</evidence>
<proteinExistence type="predicted"/>
<evidence type="ECO:0000313" key="8">
    <source>
        <dbReference type="EMBL" id="MED6147898.1"/>
    </source>
</evidence>
<feature type="domain" description="Disease resistance protein winged helix" evidence="6">
    <location>
        <begin position="420"/>
        <end position="496"/>
    </location>
</feature>
<evidence type="ECO:0000256" key="3">
    <source>
        <dbReference type="ARBA" id="ARBA00022821"/>
    </source>
</evidence>
<dbReference type="SUPFAM" id="SSF52058">
    <property type="entry name" value="L domain-like"/>
    <property type="match status" value="1"/>
</dbReference>
<dbReference type="InterPro" id="IPR058922">
    <property type="entry name" value="WHD_DRP"/>
</dbReference>
<evidence type="ECO:0000259" key="7">
    <source>
        <dbReference type="Pfam" id="PF23598"/>
    </source>
</evidence>
<dbReference type="InterPro" id="IPR041118">
    <property type="entry name" value="Rx_N"/>
</dbReference>
<dbReference type="Gene3D" id="1.10.10.10">
    <property type="entry name" value="Winged helix-like DNA-binding domain superfamily/Winged helix DNA-binding domain"/>
    <property type="match status" value="1"/>
</dbReference>
<comment type="caution">
    <text evidence="8">The sequence shown here is derived from an EMBL/GenBank/DDBJ whole genome shotgun (WGS) entry which is preliminary data.</text>
</comment>
<feature type="domain" description="Disease resistance R13L4/SHOC-2-like LRR" evidence="7">
    <location>
        <begin position="566"/>
        <end position="731"/>
    </location>
</feature>
<dbReference type="EMBL" id="JASCZI010090935">
    <property type="protein sequence ID" value="MED6147898.1"/>
    <property type="molecule type" value="Genomic_DNA"/>
</dbReference>
<dbReference type="InterPro" id="IPR044974">
    <property type="entry name" value="Disease_R_plants"/>
</dbReference>
<name>A0ABU6TIW8_9FABA</name>
<dbReference type="Gene3D" id="3.40.50.300">
    <property type="entry name" value="P-loop containing nucleotide triphosphate hydrolases"/>
    <property type="match status" value="1"/>
</dbReference>
<feature type="domain" description="Disease resistance N-terminal" evidence="5">
    <location>
        <begin position="6"/>
        <end position="91"/>
    </location>
</feature>
<dbReference type="InterPro" id="IPR002182">
    <property type="entry name" value="NB-ARC"/>
</dbReference>
<reference evidence="8 9" key="1">
    <citation type="journal article" date="2023" name="Plants (Basel)">
        <title>Bridging the Gap: Combining Genomics and Transcriptomics Approaches to Understand Stylosanthes scabra, an Orphan Legume from the Brazilian Caatinga.</title>
        <authorList>
            <person name="Ferreira-Neto J.R.C."/>
            <person name="da Silva M.D."/>
            <person name="Binneck E."/>
            <person name="de Melo N.F."/>
            <person name="da Silva R.H."/>
            <person name="de Melo A.L.T.M."/>
            <person name="Pandolfi V."/>
            <person name="Bustamante F.O."/>
            <person name="Brasileiro-Vidal A.C."/>
            <person name="Benko-Iseppon A.M."/>
        </authorList>
    </citation>
    <scope>NUCLEOTIDE SEQUENCE [LARGE SCALE GENOMIC DNA]</scope>
    <source>
        <tissue evidence="8">Leaves</tissue>
    </source>
</reference>
<dbReference type="InterPro" id="IPR032675">
    <property type="entry name" value="LRR_dom_sf"/>
</dbReference>
<dbReference type="InterPro" id="IPR055414">
    <property type="entry name" value="LRR_R13L4/SHOC2-like"/>
</dbReference>
<feature type="domain" description="NB-ARC" evidence="4">
    <location>
        <begin position="170"/>
        <end position="335"/>
    </location>
</feature>
<dbReference type="InterPro" id="IPR036388">
    <property type="entry name" value="WH-like_DNA-bd_sf"/>
</dbReference>
<evidence type="ECO:0000259" key="6">
    <source>
        <dbReference type="Pfam" id="PF23559"/>
    </source>
</evidence>
<dbReference type="Pfam" id="PF00931">
    <property type="entry name" value="NB-ARC"/>
    <property type="match status" value="1"/>
</dbReference>
<protein>
    <submittedName>
        <fullName evidence="8">Uncharacterized protein</fullName>
    </submittedName>
</protein>
<dbReference type="Pfam" id="PF23559">
    <property type="entry name" value="WHD_DRP"/>
    <property type="match status" value="1"/>
</dbReference>
<evidence type="ECO:0000259" key="4">
    <source>
        <dbReference type="Pfam" id="PF00931"/>
    </source>
</evidence>
<dbReference type="InterPro" id="IPR042197">
    <property type="entry name" value="Apaf_helical"/>
</dbReference>
<keyword evidence="9" id="KW-1185">Reference proteome</keyword>
<dbReference type="Proteomes" id="UP001341840">
    <property type="component" value="Unassembled WGS sequence"/>
</dbReference>